<organism evidence="1 2">
    <name type="scientific">Legionella israelensis</name>
    <dbReference type="NCBI Taxonomy" id="454"/>
    <lineage>
        <taxon>Bacteria</taxon>
        <taxon>Pseudomonadati</taxon>
        <taxon>Pseudomonadota</taxon>
        <taxon>Gammaproteobacteria</taxon>
        <taxon>Legionellales</taxon>
        <taxon>Legionellaceae</taxon>
        <taxon>Legionella</taxon>
    </lineage>
</organism>
<dbReference type="AlphaFoldDB" id="A0A0W0WMF2"/>
<dbReference type="Proteomes" id="UP000054761">
    <property type="component" value="Unassembled WGS sequence"/>
</dbReference>
<accession>A0A0W0WMF2</accession>
<keyword evidence="2" id="KW-1185">Reference proteome</keyword>
<evidence type="ECO:0000313" key="2">
    <source>
        <dbReference type="Proteomes" id="UP000054761"/>
    </source>
</evidence>
<proteinExistence type="predicted"/>
<dbReference type="PATRIC" id="fig|454.4.peg.381"/>
<comment type="caution">
    <text evidence="1">The sequence shown here is derived from an EMBL/GenBank/DDBJ whole genome shotgun (WGS) entry which is preliminary data.</text>
</comment>
<dbReference type="EMBL" id="LNYH01000010">
    <property type="protein sequence ID" value="KTD33427.1"/>
    <property type="molecule type" value="Genomic_DNA"/>
</dbReference>
<protein>
    <submittedName>
        <fullName evidence="1">Uncharacterized protein</fullName>
    </submittedName>
</protein>
<evidence type="ECO:0000313" key="1">
    <source>
        <dbReference type="EMBL" id="KTD33427.1"/>
    </source>
</evidence>
<name>A0A0W0WMF2_9GAMM</name>
<dbReference type="OrthoDB" id="10010327at2"/>
<dbReference type="RefSeq" id="WP_058500756.1">
    <property type="nucleotide sequence ID" value="NZ_CAAAJA010000041.1"/>
</dbReference>
<sequence>MPNDEPHHLIKQQIDEYNLRHEDKITFIHGGSSIPFSFMGKALIFTDKYGQSISKTIPYALIPTGILRKSYSLYPVVGELGTGTFGLRGRRKEGINYQALSGADPSNKEALKTAVDYSTLGYQSISSDSLYLAMQKTVLTINENNYLTHLKKIEMLAQNFILMGGKPTQADISNFLSYLENEKVNLLLKEQSESKKENIKKHFNKYSDSILKKLKKQTLPIESDEQLIDSIKNQYPVIYCCSVKADKFGSLPGELKYTGEIGLDSIKLIFVEETRESELKKKLFALGYQDKIEVRPIPPTPKTESQEKFVVPKTIGALKENLEDINVEDQDDYLSECLKKYHDDYFISHDKSYDSIKLISYIIKNYYLINMNKIFSQDHYSLIMFKSHFDNDYLKKAPILKEQLLQWEKLHFLKILYEIYEKLHDGTLSLLPESGLAGLECIDFDELIHSQSIGLHTSYLKMDFLSSLLIIANHENNEPLKKKVIKVAEQIIESDEAIFFDILEEKDNLNLNQLLKETSFYQEYQEEMELEKLKKITIDCLDVYRKITSNLPEHSAQAPVNEILKKIEMFEDKTGLVNYLVEMLKGRIQSFSKNSFFKNDKTNFIDYLNKNSDALHYERILLLTIQRIDPENDYLHHLIKDNRGIELGNSAFYEKQFKRQTPLKPIDDKTLTETF</sequence>
<reference evidence="1 2" key="1">
    <citation type="submission" date="2015-11" db="EMBL/GenBank/DDBJ databases">
        <title>Genomic analysis of 38 Legionella species identifies large and diverse effector repertoires.</title>
        <authorList>
            <person name="Burstein D."/>
            <person name="Amaro F."/>
            <person name="Zusman T."/>
            <person name="Lifshitz Z."/>
            <person name="Cohen O."/>
            <person name="Gilbert J.A."/>
            <person name="Pupko T."/>
            <person name="Shuman H.A."/>
            <person name="Segal G."/>
        </authorList>
    </citation>
    <scope>NUCLEOTIDE SEQUENCE [LARGE SCALE GENOMIC DNA]</scope>
    <source>
        <strain evidence="1 2">Bercovier 4</strain>
    </source>
</reference>
<gene>
    <name evidence="1" type="ORF">Lisr_0366</name>
</gene>